<evidence type="ECO:0000313" key="2">
    <source>
        <dbReference type="EMBL" id="MDA7028447.1"/>
    </source>
</evidence>
<dbReference type="Proteomes" id="UP001211894">
    <property type="component" value="Unassembled WGS sequence"/>
</dbReference>
<evidence type="ECO:0000256" key="1">
    <source>
        <dbReference type="SAM" id="MobiDB-lite"/>
    </source>
</evidence>
<accession>A0ABT4XAT9</accession>
<gene>
    <name evidence="2" type="ORF">PJ311_18070</name>
</gene>
<dbReference type="EMBL" id="JAQKAB010000018">
    <property type="protein sequence ID" value="MDA7028447.1"/>
    <property type="molecule type" value="Genomic_DNA"/>
</dbReference>
<sequence length="91" mass="10811">MTNIPTYEQLEEQYELTVLKSASYKETLDQAHNDLAEVKAFYMREKQKRQNLEQEVEMLKKELQEERVGLSQTNDEMNVEDVNGSKRKNKK</sequence>
<organism evidence="2 3">
    <name type="scientific">Bacillus changyiensis</name>
    <dbReference type="NCBI Taxonomy" id="3004103"/>
    <lineage>
        <taxon>Bacteria</taxon>
        <taxon>Bacillati</taxon>
        <taxon>Bacillota</taxon>
        <taxon>Bacilli</taxon>
        <taxon>Bacillales</taxon>
        <taxon>Bacillaceae</taxon>
        <taxon>Bacillus</taxon>
    </lineage>
</organism>
<feature type="region of interest" description="Disordered" evidence="1">
    <location>
        <begin position="67"/>
        <end position="91"/>
    </location>
</feature>
<protein>
    <recommendedName>
        <fullName evidence="4">Transposase</fullName>
    </recommendedName>
</protein>
<dbReference type="RefSeq" id="WP_271342265.1">
    <property type="nucleotide sequence ID" value="NZ_JAQKAB010000018.1"/>
</dbReference>
<reference evidence="2 3" key="1">
    <citation type="submission" date="2023-01" db="EMBL/GenBank/DDBJ databases">
        <title>Bacillus changyiensis sp. nov., isolated from a coastal deposit.</title>
        <authorList>
            <person name="Xiao G."/>
            <person name="Lai Q."/>
            <person name="Hu Z."/>
            <person name="Shao Z."/>
        </authorList>
    </citation>
    <scope>NUCLEOTIDE SEQUENCE [LARGE SCALE GENOMIC DNA]</scope>
    <source>
        <strain evidence="2 3">CLL-7-23</strain>
    </source>
</reference>
<evidence type="ECO:0008006" key="4">
    <source>
        <dbReference type="Google" id="ProtNLM"/>
    </source>
</evidence>
<keyword evidence="3" id="KW-1185">Reference proteome</keyword>
<evidence type="ECO:0000313" key="3">
    <source>
        <dbReference type="Proteomes" id="UP001211894"/>
    </source>
</evidence>
<proteinExistence type="predicted"/>
<name>A0ABT4XAT9_9BACI</name>
<comment type="caution">
    <text evidence="2">The sequence shown here is derived from an EMBL/GenBank/DDBJ whole genome shotgun (WGS) entry which is preliminary data.</text>
</comment>